<keyword evidence="2" id="KW-1185">Reference proteome</keyword>
<name>A0A9P6NGF7_9BASI</name>
<sequence>EYLKFSNIPNLLIPDVLTILEEHGIFSWTSFLKSHLLDLAQLEKWGISYGIGMELMDNAIVYY</sequence>
<reference evidence="1" key="1">
    <citation type="submission" date="2013-11" db="EMBL/GenBank/DDBJ databases">
        <title>Genome sequence of the fusiform rust pathogen reveals effectors for host alternation and coevolution with pine.</title>
        <authorList>
            <consortium name="DOE Joint Genome Institute"/>
            <person name="Smith K."/>
            <person name="Pendleton A."/>
            <person name="Kubisiak T."/>
            <person name="Anderson C."/>
            <person name="Salamov A."/>
            <person name="Aerts A."/>
            <person name="Riley R."/>
            <person name="Clum A."/>
            <person name="Lindquist E."/>
            <person name="Ence D."/>
            <person name="Campbell M."/>
            <person name="Kronenberg Z."/>
            <person name="Feau N."/>
            <person name="Dhillon B."/>
            <person name="Hamelin R."/>
            <person name="Burleigh J."/>
            <person name="Smith J."/>
            <person name="Yandell M."/>
            <person name="Nelson C."/>
            <person name="Grigoriev I."/>
            <person name="Davis J."/>
        </authorList>
    </citation>
    <scope>NUCLEOTIDE SEQUENCE</scope>
    <source>
        <strain evidence="1">G11</strain>
    </source>
</reference>
<proteinExistence type="predicted"/>
<evidence type="ECO:0000313" key="2">
    <source>
        <dbReference type="Proteomes" id="UP000886653"/>
    </source>
</evidence>
<dbReference type="AlphaFoldDB" id="A0A9P6NGF7"/>
<organism evidence="1 2">
    <name type="scientific">Cronartium quercuum f. sp. fusiforme G11</name>
    <dbReference type="NCBI Taxonomy" id="708437"/>
    <lineage>
        <taxon>Eukaryota</taxon>
        <taxon>Fungi</taxon>
        <taxon>Dikarya</taxon>
        <taxon>Basidiomycota</taxon>
        <taxon>Pucciniomycotina</taxon>
        <taxon>Pucciniomycetes</taxon>
        <taxon>Pucciniales</taxon>
        <taxon>Coleosporiaceae</taxon>
        <taxon>Cronartium</taxon>
    </lineage>
</organism>
<feature type="non-terminal residue" evidence="1">
    <location>
        <position position="1"/>
    </location>
</feature>
<evidence type="ECO:0000313" key="1">
    <source>
        <dbReference type="EMBL" id="KAG0145574.1"/>
    </source>
</evidence>
<dbReference type="Proteomes" id="UP000886653">
    <property type="component" value="Unassembled WGS sequence"/>
</dbReference>
<dbReference type="EMBL" id="MU167274">
    <property type="protein sequence ID" value="KAG0145574.1"/>
    <property type="molecule type" value="Genomic_DNA"/>
</dbReference>
<accession>A0A9P6NGF7</accession>
<protein>
    <submittedName>
        <fullName evidence="1">Uncharacterized protein</fullName>
    </submittedName>
</protein>
<gene>
    <name evidence="1" type="ORF">CROQUDRAFT_33943</name>
</gene>
<feature type="non-terminal residue" evidence="1">
    <location>
        <position position="63"/>
    </location>
</feature>
<dbReference type="OrthoDB" id="10543174at2759"/>
<comment type="caution">
    <text evidence="1">The sequence shown here is derived from an EMBL/GenBank/DDBJ whole genome shotgun (WGS) entry which is preliminary data.</text>
</comment>